<protein>
    <recommendedName>
        <fullName evidence="2">FlgO domain-containing protein</fullName>
    </recommendedName>
</protein>
<proteinExistence type="predicted"/>
<accession>X1JMV7</accession>
<reference evidence="1" key="1">
    <citation type="journal article" date="2014" name="Front. Microbiol.">
        <title>High frequency of phylogenetically diverse reductive dehalogenase-homologous genes in deep subseafloor sedimentary metagenomes.</title>
        <authorList>
            <person name="Kawai M."/>
            <person name="Futagami T."/>
            <person name="Toyoda A."/>
            <person name="Takaki Y."/>
            <person name="Nishi S."/>
            <person name="Hori S."/>
            <person name="Arai W."/>
            <person name="Tsubouchi T."/>
            <person name="Morono Y."/>
            <person name="Uchiyama I."/>
            <person name="Ito T."/>
            <person name="Fujiyama A."/>
            <person name="Inagaki F."/>
            <person name="Takami H."/>
        </authorList>
    </citation>
    <scope>NUCLEOTIDE SEQUENCE</scope>
    <source>
        <strain evidence="1">Expedition CK06-06</strain>
    </source>
</reference>
<gene>
    <name evidence="1" type="ORF">S03H2_64953</name>
</gene>
<evidence type="ECO:0008006" key="2">
    <source>
        <dbReference type="Google" id="ProtNLM"/>
    </source>
</evidence>
<dbReference type="Gene3D" id="3.40.50.10610">
    <property type="entry name" value="ABC-type transport auxiliary lipoprotein component"/>
    <property type="match status" value="1"/>
</dbReference>
<feature type="non-terminal residue" evidence="1">
    <location>
        <position position="170"/>
    </location>
</feature>
<sequence length="170" mass="19140">MNNLKTALLFLLPVLLSGCGIFYSASAPVAEYYYLNPDKDLSAIGRVAIVELDNDSSYPQISTDVTKMLFQALQKKQIFGLTVVRQNAPAWRSLQVDLNSTYTLAELFAIRKTLKCDAVLIGTITEYRPYPHMSIGLRLKLVDLADGQLLWALEEIWDTADKTTEHRIKN</sequence>
<dbReference type="AlphaFoldDB" id="X1JMV7"/>
<organism evidence="1">
    <name type="scientific">marine sediment metagenome</name>
    <dbReference type="NCBI Taxonomy" id="412755"/>
    <lineage>
        <taxon>unclassified sequences</taxon>
        <taxon>metagenomes</taxon>
        <taxon>ecological metagenomes</taxon>
    </lineage>
</organism>
<dbReference type="EMBL" id="BARU01042248">
    <property type="protein sequence ID" value="GAH82795.1"/>
    <property type="molecule type" value="Genomic_DNA"/>
</dbReference>
<name>X1JMV7_9ZZZZ</name>
<evidence type="ECO:0000313" key="1">
    <source>
        <dbReference type="EMBL" id="GAH82795.1"/>
    </source>
</evidence>
<dbReference type="PROSITE" id="PS51257">
    <property type="entry name" value="PROKAR_LIPOPROTEIN"/>
    <property type="match status" value="1"/>
</dbReference>
<comment type="caution">
    <text evidence="1">The sequence shown here is derived from an EMBL/GenBank/DDBJ whole genome shotgun (WGS) entry which is preliminary data.</text>
</comment>